<keyword evidence="1" id="KW-0732">Signal</keyword>
<organism evidence="2 3">
    <name type="scientific">Actinophytocola oryzae</name>
    <dbReference type="NCBI Taxonomy" id="502181"/>
    <lineage>
        <taxon>Bacteria</taxon>
        <taxon>Bacillati</taxon>
        <taxon>Actinomycetota</taxon>
        <taxon>Actinomycetes</taxon>
        <taxon>Pseudonocardiales</taxon>
        <taxon>Pseudonocardiaceae</taxon>
    </lineage>
</organism>
<feature type="chain" id="PRO_5020480811" description="GLTT repeat-containing protein" evidence="1">
    <location>
        <begin position="29"/>
        <end position="645"/>
    </location>
</feature>
<dbReference type="AlphaFoldDB" id="A0A4R7VND0"/>
<evidence type="ECO:0000313" key="2">
    <source>
        <dbReference type="EMBL" id="TDV50789.1"/>
    </source>
</evidence>
<evidence type="ECO:0000256" key="1">
    <source>
        <dbReference type="SAM" id="SignalP"/>
    </source>
</evidence>
<evidence type="ECO:0000313" key="3">
    <source>
        <dbReference type="Proteomes" id="UP000294927"/>
    </source>
</evidence>
<dbReference type="OrthoDB" id="3661198at2"/>
<dbReference type="EMBL" id="SOCP01000006">
    <property type="protein sequence ID" value="TDV50789.1"/>
    <property type="molecule type" value="Genomic_DNA"/>
</dbReference>
<comment type="caution">
    <text evidence="2">The sequence shown here is derived from an EMBL/GenBank/DDBJ whole genome shotgun (WGS) entry which is preliminary data.</text>
</comment>
<reference evidence="2 3" key="1">
    <citation type="submission" date="2019-03" db="EMBL/GenBank/DDBJ databases">
        <title>Genomic Encyclopedia of Archaeal and Bacterial Type Strains, Phase II (KMG-II): from individual species to whole genera.</title>
        <authorList>
            <person name="Goeker M."/>
        </authorList>
    </citation>
    <scope>NUCLEOTIDE SEQUENCE [LARGE SCALE GENOMIC DNA]</scope>
    <source>
        <strain evidence="2 3">DSM 45499</strain>
    </source>
</reference>
<name>A0A4R7VND0_9PSEU</name>
<keyword evidence="3" id="KW-1185">Reference proteome</keyword>
<protein>
    <recommendedName>
        <fullName evidence="4">GLTT repeat-containing protein</fullName>
    </recommendedName>
</protein>
<sequence length="645" mass="64598">MQTWAKRGLRTALVTGGLLMLGTGIASADEDVNPDAPPSTLDGAVPVPVHFGQSAAGTVADSQTVLEDAMLTPSDLTAPTTSDARDQAAPIDFSGNGIAVDGNTARDDDNNHYLSANGHQLTVAGDPTDATRLANDAFGAATSGDFGSRGDGLLTGATMNGTSIGLDSLFADPLATVGNATSMLTKTAHKVSQTPVAQPFEFFDSGVGGLTDVKQAAVDALDSKVGGIMSGRADGVVGRGDDLLGDSGAFSGTLVDVPVGPVTQPVATTLPAPLTNGTSADSLTALLPSTHALTDSALFDVPGALLAQSMTQSFTNTVAQPVEGESNINLPNTGILAPTTIPTITPGARSVSDMPARGGFGGVLSGFPGSVARPLVQTAVQDVSGIVNKQVLAPKPSRTSAALPLFGGAGLPANVFGVVSQVTGPQGVPVTTPNVGQVVSSLPLVNSSGVGGQRDLPVHTPDLGELVSSLPLVNSGGLGGQRDLPVHTPDLGELVSSLPLVNSGGLGGQRDLPVHTPDLGELVSSLPLVNSGGLGGQRDLPLPTPNLSQLVSSLPLISSGTVGLGRQERSLPSHASYGNSTDVTNAFPVLPAEVTTLLPAIPAVDAIPVAANLPIGHRSNPRGEVSTLDSTRAALANLFTSNPVG</sequence>
<accession>A0A4R7VND0</accession>
<dbReference type="Proteomes" id="UP000294927">
    <property type="component" value="Unassembled WGS sequence"/>
</dbReference>
<evidence type="ECO:0008006" key="4">
    <source>
        <dbReference type="Google" id="ProtNLM"/>
    </source>
</evidence>
<feature type="signal peptide" evidence="1">
    <location>
        <begin position="1"/>
        <end position="28"/>
    </location>
</feature>
<proteinExistence type="predicted"/>
<gene>
    <name evidence="2" type="ORF">CLV71_106131</name>
</gene>